<feature type="transmembrane region" description="Helical" evidence="1">
    <location>
        <begin position="7"/>
        <end position="32"/>
    </location>
</feature>
<evidence type="ECO:0000313" key="2">
    <source>
        <dbReference type="EMBL" id="GGF22814.1"/>
    </source>
</evidence>
<gene>
    <name evidence="2" type="ORF">GCM10007298_18460</name>
</gene>
<keyword evidence="1" id="KW-0812">Transmembrane</keyword>
<organism evidence="2 3">
    <name type="scientific">Williamsia phyllosphaerae</name>
    <dbReference type="NCBI Taxonomy" id="885042"/>
    <lineage>
        <taxon>Bacteria</taxon>
        <taxon>Bacillati</taxon>
        <taxon>Actinomycetota</taxon>
        <taxon>Actinomycetes</taxon>
        <taxon>Mycobacteriales</taxon>
        <taxon>Nocardiaceae</taxon>
        <taxon>Williamsia</taxon>
    </lineage>
</organism>
<keyword evidence="1" id="KW-1133">Transmembrane helix</keyword>
<proteinExistence type="predicted"/>
<protein>
    <recommendedName>
        <fullName evidence="4">Transmembrane protein</fullName>
    </recommendedName>
</protein>
<name>A0ABQ1UP24_9NOCA</name>
<keyword evidence="1" id="KW-0472">Membrane</keyword>
<dbReference type="Proteomes" id="UP000632454">
    <property type="component" value="Unassembled WGS sequence"/>
</dbReference>
<sequence>METFEAILKVLVIGLVLGAGLPAVFAIGLRLYAAGSGGIGDDGSTTAPNPALKAAGAFLFLLIAAVIVIGILWITRTTINYHFGVNLFPFAPVK</sequence>
<evidence type="ECO:0000256" key="1">
    <source>
        <dbReference type="SAM" id="Phobius"/>
    </source>
</evidence>
<keyword evidence="3" id="KW-1185">Reference proteome</keyword>
<dbReference type="RefSeq" id="WP_188488947.1">
    <property type="nucleotide sequence ID" value="NZ_BMCS01000001.1"/>
</dbReference>
<feature type="transmembrane region" description="Helical" evidence="1">
    <location>
        <begin position="52"/>
        <end position="74"/>
    </location>
</feature>
<dbReference type="EMBL" id="BMCS01000001">
    <property type="protein sequence ID" value="GGF22814.1"/>
    <property type="molecule type" value="Genomic_DNA"/>
</dbReference>
<accession>A0ABQ1UP24</accession>
<comment type="caution">
    <text evidence="2">The sequence shown here is derived from an EMBL/GenBank/DDBJ whole genome shotgun (WGS) entry which is preliminary data.</text>
</comment>
<evidence type="ECO:0008006" key="4">
    <source>
        <dbReference type="Google" id="ProtNLM"/>
    </source>
</evidence>
<evidence type="ECO:0000313" key="3">
    <source>
        <dbReference type="Proteomes" id="UP000632454"/>
    </source>
</evidence>
<reference evidence="3" key="1">
    <citation type="journal article" date="2019" name="Int. J. Syst. Evol. Microbiol.">
        <title>The Global Catalogue of Microorganisms (GCM) 10K type strain sequencing project: providing services to taxonomists for standard genome sequencing and annotation.</title>
        <authorList>
            <consortium name="The Broad Institute Genomics Platform"/>
            <consortium name="The Broad Institute Genome Sequencing Center for Infectious Disease"/>
            <person name="Wu L."/>
            <person name="Ma J."/>
        </authorList>
    </citation>
    <scope>NUCLEOTIDE SEQUENCE [LARGE SCALE GENOMIC DNA]</scope>
    <source>
        <strain evidence="3">CCM 7855</strain>
    </source>
</reference>